<sequence length="401" mass="43371">MTMEAVCDCSEPLPHESFSTCAAPQHQLNSATKRRQDCGKIVHSHPTTPMQEPGLHARNSPGRIFDGRFRWCYSLSCGLALPRVDHINMIIVTSPMELPLTENLTFSSSIPPSASLTSDYPSSEHSPVSLQQPFPSNMSLLNDSTTFSYDLPPITNIYPNCDSERFGSNLNRVSCYEAWRRIGTSTVLRNVVQRRKSLTADGYLPMRYLSTDGLCAIDVVFRPGVLEDVVSSKQISIAADTVLARCVTGRHVTIGGYTASVGFNKNIIVIVRQYTPNVKCGKEYGLPPPVGSCPPVQLLLPVDGEVLRFGPTGIGMNNQVITPKTISIPRNPCRILVDVAGPSDTTTWFDLWEALVAINVMCLGKNQAGISPNLADGGDLANLGNHGIISIAVKTAGTADG</sequence>
<keyword evidence="2" id="KW-1185">Reference proteome</keyword>
<gene>
    <name evidence="1" type="ORF">ABVK25_010402</name>
</gene>
<evidence type="ECO:0000313" key="1">
    <source>
        <dbReference type="EMBL" id="KAL2049305.1"/>
    </source>
</evidence>
<name>A0ABR4AVI4_9LECA</name>
<dbReference type="Proteomes" id="UP001590951">
    <property type="component" value="Unassembled WGS sequence"/>
</dbReference>
<proteinExistence type="predicted"/>
<organism evidence="1 2">
    <name type="scientific">Lepraria finkii</name>
    <dbReference type="NCBI Taxonomy" id="1340010"/>
    <lineage>
        <taxon>Eukaryota</taxon>
        <taxon>Fungi</taxon>
        <taxon>Dikarya</taxon>
        <taxon>Ascomycota</taxon>
        <taxon>Pezizomycotina</taxon>
        <taxon>Lecanoromycetes</taxon>
        <taxon>OSLEUM clade</taxon>
        <taxon>Lecanoromycetidae</taxon>
        <taxon>Lecanorales</taxon>
        <taxon>Lecanorineae</taxon>
        <taxon>Stereocaulaceae</taxon>
        <taxon>Lepraria</taxon>
    </lineage>
</organism>
<protein>
    <submittedName>
        <fullName evidence="1">Uncharacterized protein</fullName>
    </submittedName>
</protein>
<comment type="caution">
    <text evidence="1">The sequence shown here is derived from an EMBL/GenBank/DDBJ whole genome shotgun (WGS) entry which is preliminary data.</text>
</comment>
<accession>A0ABR4AVI4</accession>
<reference evidence="1 2" key="1">
    <citation type="submission" date="2024-09" db="EMBL/GenBank/DDBJ databases">
        <title>Rethinking Asexuality: The Enigmatic Case of Functional Sexual Genes in Lepraria (Stereocaulaceae).</title>
        <authorList>
            <person name="Doellman M."/>
            <person name="Sun Y."/>
            <person name="Barcenas-Pena A."/>
            <person name="Lumbsch H.T."/>
            <person name="Grewe F."/>
        </authorList>
    </citation>
    <scope>NUCLEOTIDE SEQUENCE [LARGE SCALE GENOMIC DNA]</scope>
    <source>
        <strain evidence="1 2">Grewe 0041</strain>
    </source>
</reference>
<evidence type="ECO:0000313" key="2">
    <source>
        <dbReference type="Proteomes" id="UP001590951"/>
    </source>
</evidence>
<dbReference type="EMBL" id="JBHFEH010000066">
    <property type="protein sequence ID" value="KAL2049305.1"/>
    <property type="molecule type" value="Genomic_DNA"/>
</dbReference>